<comment type="similarity">
    <text evidence="4">Belongs to the N(4)/N(6)-methyltransferase family.</text>
</comment>
<evidence type="ECO:0000256" key="2">
    <source>
        <dbReference type="ARBA" id="ARBA00022679"/>
    </source>
</evidence>
<dbReference type="PRINTS" id="PR00508">
    <property type="entry name" value="S21N4MTFRASE"/>
</dbReference>
<dbReference type="RefSeq" id="WP_377943392.1">
    <property type="nucleotide sequence ID" value="NZ_JBHUCX010000029.1"/>
</dbReference>
<dbReference type="EMBL" id="JBHUCX010000029">
    <property type="protein sequence ID" value="MFD1675511.1"/>
    <property type="molecule type" value="Genomic_DNA"/>
</dbReference>
<keyword evidence="7" id="KW-1185">Reference proteome</keyword>
<comment type="caution">
    <text evidence="6">The sequence shown here is derived from an EMBL/GenBank/DDBJ whole genome shotgun (WGS) entry which is preliminary data.</text>
</comment>
<dbReference type="Pfam" id="PF01555">
    <property type="entry name" value="N6_N4_Mtase"/>
    <property type="match status" value="1"/>
</dbReference>
<gene>
    <name evidence="6" type="ORF">ACFSB2_12485</name>
</gene>
<evidence type="ECO:0000256" key="3">
    <source>
        <dbReference type="ARBA" id="ARBA00022747"/>
    </source>
</evidence>
<dbReference type="InterPro" id="IPR029063">
    <property type="entry name" value="SAM-dependent_MTases_sf"/>
</dbReference>
<dbReference type="Proteomes" id="UP001597079">
    <property type="component" value="Unassembled WGS sequence"/>
</dbReference>
<dbReference type="SUPFAM" id="SSF53335">
    <property type="entry name" value="S-adenosyl-L-methionine-dependent methyltransferases"/>
    <property type="match status" value="1"/>
</dbReference>
<evidence type="ECO:0000256" key="4">
    <source>
        <dbReference type="RuleBase" id="RU362026"/>
    </source>
</evidence>
<evidence type="ECO:0000313" key="7">
    <source>
        <dbReference type="Proteomes" id="UP001597079"/>
    </source>
</evidence>
<dbReference type="Gene3D" id="3.40.50.150">
    <property type="entry name" value="Vaccinia Virus protein VP39"/>
    <property type="match status" value="1"/>
</dbReference>
<keyword evidence="1" id="KW-0489">Methyltransferase</keyword>
<evidence type="ECO:0000256" key="1">
    <source>
        <dbReference type="ARBA" id="ARBA00022603"/>
    </source>
</evidence>
<organism evidence="6 7">
    <name type="scientific">Alicyclobacillus fodiniaquatilis</name>
    <dbReference type="NCBI Taxonomy" id="1661150"/>
    <lineage>
        <taxon>Bacteria</taxon>
        <taxon>Bacillati</taxon>
        <taxon>Bacillota</taxon>
        <taxon>Bacilli</taxon>
        <taxon>Bacillales</taxon>
        <taxon>Alicyclobacillaceae</taxon>
        <taxon>Alicyclobacillus</taxon>
    </lineage>
</organism>
<feature type="domain" description="DNA methylase N-4/N-6" evidence="5">
    <location>
        <begin position="34"/>
        <end position="238"/>
    </location>
</feature>
<evidence type="ECO:0000259" key="5">
    <source>
        <dbReference type="Pfam" id="PF01555"/>
    </source>
</evidence>
<evidence type="ECO:0000313" key="6">
    <source>
        <dbReference type="EMBL" id="MFD1675511.1"/>
    </source>
</evidence>
<dbReference type="EC" id="2.1.1.-" evidence="4"/>
<reference evidence="7" key="1">
    <citation type="journal article" date="2019" name="Int. J. Syst. Evol. Microbiol.">
        <title>The Global Catalogue of Microorganisms (GCM) 10K type strain sequencing project: providing services to taxonomists for standard genome sequencing and annotation.</title>
        <authorList>
            <consortium name="The Broad Institute Genomics Platform"/>
            <consortium name="The Broad Institute Genome Sequencing Center for Infectious Disease"/>
            <person name="Wu L."/>
            <person name="Ma J."/>
        </authorList>
    </citation>
    <scope>NUCLEOTIDE SEQUENCE [LARGE SCALE GENOMIC DNA]</scope>
    <source>
        <strain evidence="7">CGMCC 1.12286</strain>
    </source>
</reference>
<dbReference type="InterPro" id="IPR002941">
    <property type="entry name" value="DNA_methylase_N4/N6"/>
</dbReference>
<accession>A0ABW4JGR6</accession>
<protein>
    <recommendedName>
        <fullName evidence="4">Methyltransferase</fullName>
        <ecNumber evidence="4">2.1.1.-</ecNumber>
    </recommendedName>
</protein>
<sequence>MTDEKGKSLMDTLLNQVIEGDCLDVMKRIPDKSVQMILCDLPYGTTQNKWDSVIPLAALWQEYERIIADNGAIVLTSQGIFTAKLMLSNEKLFKYKIVWEKSKSTNFLNAKKQPLRKHEDICVFYKNQPVYNPQMRDGDPYNKGVRKDQLTGSYGDFKAVEVKSDGGRYPVDIVYFKTAESEGPVVHPTQKPVELGRYLIRTYTNPGDTVLDNACGSGSFLVAAVLEGRNFIGIEKNEDGLMFKENPVDYVQISRERIAKAQTMTMQSVFSI</sequence>
<proteinExistence type="inferred from homology"/>
<name>A0ABW4JGR6_9BACL</name>
<dbReference type="InterPro" id="IPR001091">
    <property type="entry name" value="RM_Methyltransferase"/>
</dbReference>
<keyword evidence="2" id="KW-0808">Transferase</keyword>
<keyword evidence="3" id="KW-0680">Restriction system</keyword>